<comment type="caution">
    <text evidence="1">The sequence shown here is derived from an EMBL/GenBank/DDBJ whole genome shotgun (WGS) entry which is preliminary data.</text>
</comment>
<proteinExistence type="predicted"/>
<protein>
    <submittedName>
        <fullName evidence="1">Uncharacterized protein</fullName>
    </submittedName>
</protein>
<name>A0ABS5C1E0_9BACT</name>
<dbReference type="EMBL" id="JAGKQQ010000001">
    <property type="protein sequence ID" value="MBP3959270.1"/>
    <property type="molecule type" value="Genomic_DNA"/>
</dbReference>
<keyword evidence="2" id="KW-1185">Reference proteome</keyword>
<evidence type="ECO:0000313" key="2">
    <source>
        <dbReference type="Proteomes" id="UP000676565"/>
    </source>
</evidence>
<gene>
    <name evidence="1" type="ORF">J8F10_28835</name>
</gene>
<organism evidence="1 2">
    <name type="scientific">Gemmata palustris</name>
    <dbReference type="NCBI Taxonomy" id="2822762"/>
    <lineage>
        <taxon>Bacteria</taxon>
        <taxon>Pseudomonadati</taxon>
        <taxon>Planctomycetota</taxon>
        <taxon>Planctomycetia</taxon>
        <taxon>Gemmatales</taxon>
        <taxon>Gemmataceae</taxon>
        <taxon>Gemmata</taxon>
    </lineage>
</organism>
<reference evidence="1 2" key="1">
    <citation type="submission" date="2021-04" db="EMBL/GenBank/DDBJ databases">
        <authorList>
            <person name="Ivanova A."/>
        </authorList>
    </citation>
    <scope>NUCLEOTIDE SEQUENCE [LARGE SCALE GENOMIC DNA]</scope>
    <source>
        <strain evidence="1 2">G18</strain>
    </source>
</reference>
<sequence>MATHLSVNSYGSFTLTDAIRPGASVPVCPRQGYRVEVYRDQRAKLRLPMLSAAVSAERLFETFLALLEPLGEVVHVVLESSHGVLADGHADLRREHIDLAVLTSHFCEFEELLTNDGCTGVAVLAERRPIEVQFDEHKLFHIYAPNLKPFRRVLRAHGVRRRETLPLISEAEHLHHTTENFADDFRQLAMRAGVGDFDRVFSD</sequence>
<evidence type="ECO:0000313" key="1">
    <source>
        <dbReference type="EMBL" id="MBP3959270.1"/>
    </source>
</evidence>
<dbReference type="Proteomes" id="UP000676565">
    <property type="component" value="Unassembled WGS sequence"/>
</dbReference>
<accession>A0ABS5C1E0</accession>